<dbReference type="EMBL" id="JAMFTS010000003">
    <property type="protein sequence ID" value="KAJ4769445.1"/>
    <property type="molecule type" value="Genomic_DNA"/>
</dbReference>
<keyword evidence="5" id="KW-1185">Reference proteome</keyword>
<dbReference type="CDD" id="cd18095">
    <property type="entry name" value="SpoU-like_rRNA-MTase"/>
    <property type="match status" value="1"/>
</dbReference>
<dbReference type="Gene3D" id="3.30.1330.30">
    <property type="match status" value="1"/>
</dbReference>
<evidence type="ECO:0000256" key="2">
    <source>
        <dbReference type="ARBA" id="ARBA00022679"/>
    </source>
</evidence>
<comment type="caution">
    <text evidence="4">The sequence shown here is derived from an EMBL/GenBank/DDBJ whole genome shotgun (WGS) entry which is preliminary data.</text>
</comment>
<gene>
    <name evidence="4" type="ORF">LUZ62_053702</name>
</gene>
<dbReference type="GO" id="GO:0032259">
    <property type="term" value="P:methylation"/>
    <property type="evidence" value="ECO:0007669"/>
    <property type="project" value="UniProtKB-KW"/>
</dbReference>
<protein>
    <submittedName>
        <fullName evidence="4">tRNA/rRNA methyltransferase (SpoU) family protein</fullName>
    </submittedName>
</protein>
<dbReference type="GO" id="GO:0003723">
    <property type="term" value="F:RNA binding"/>
    <property type="evidence" value="ECO:0007669"/>
    <property type="project" value="InterPro"/>
</dbReference>
<dbReference type="InterPro" id="IPR029064">
    <property type="entry name" value="Ribosomal_eL30-like_sf"/>
</dbReference>
<dbReference type="SUPFAM" id="SSF75217">
    <property type="entry name" value="alpha/beta knot"/>
    <property type="match status" value="1"/>
</dbReference>
<dbReference type="FunFam" id="3.40.1280.10:FF:000027">
    <property type="entry name" value="Putative tRNA/rRNA methyltransferase YsgA"/>
    <property type="match status" value="1"/>
</dbReference>
<dbReference type="PANTHER" id="PTHR43191">
    <property type="entry name" value="RRNA METHYLTRANSFERASE 3"/>
    <property type="match status" value="1"/>
</dbReference>
<dbReference type="InterPro" id="IPR051259">
    <property type="entry name" value="rRNA_Methyltransferase"/>
</dbReference>
<proteinExistence type="predicted"/>
<evidence type="ECO:0000259" key="3">
    <source>
        <dbReference type="Pfam" id="PF00588"/>
    </source>
</evidence>
<dbReference type="Proteomes" id="UP001140206">
    <property type="component" value="Chromosome 3"/>
</dbReference>
<evidence type="ECO:0000313" key="4">
    <source>
        <dbReference type="EMBL" id="KAJ4769445.1"/>
    </source>
</evidence>
<dbReference type="PANTHER" id="PTHR43191:SF2">
    <property type="entry name" value="RRNA METHYLTRANSFERASE 3, MITOCHONDRIAL"/>
    <property type="match status" value="1"/>
</dbReference>
<dbReference type="AlphaFoldDB" id="A0AAV8DK40"/>
<reference evidence="4" key="1">
    <citation type="submission" date="2022-08" db="EMBL/GenBank/DDBJ databases">
        <authorList>
            <person name="Marques A."/>
        </authorList>
    </citation>
    <scope>NUCLEOTIDE SEQUENCE</scope>
    <source>
        <strain evidence="4">RhyPub2mFocal</strain>
        <tissue evidence="4">Leaves</tissue>
    </source>
</reference>
<sequence>MATVPCHCRFFFPPISSSSSSPSGDIEVITRRWSPVHPLAFSPVVSAYTSSPNERKREKENKTHNGKLISSVSNPLVKHCVKLRLSSSYRRSNGSVLIVGLTPILEICTFHRDETEPSSIIDQLIVLDGISIPDELNRICSTVIYVSANVLKKISGMQSIDSTEVIAIMRMPRSFCDLEMNGSEAMFHSLLPSPYRLLVLDGIQDPGNLGTLIRSARAFKWDGVFLLPGCCDPFNEKALRAARGASFQVPILSGNWSQLNVFASKQRMKILAGHPANNVNRPNRTSFLTGEVVNRLASEALCLVLGSEGNGLSFEALERAELISIPMEGLFESLNVSVAGGIFLFMLQPQNQRD</sequence>
<dbReference type="GO" id="GO:0006396">
    <property type="term" value="P:RNA processing"/>
    <property type="evidence" value="ECO:0007669"/>
    <property type="project" value="InterPro"/>
</dbReference>
<dbReference type="Pfam" id="PF00588">
    <property type="entry name" value="SpoU_methylase"/>
    <property type="match status" value="1"/>
</dbReference>
<name>A0AAV8DK40_9POAL</name>
<accession>A0AAV8DK40</accession>
<dbReference type="InterPro" id="IPR029028">
    <property type="entry name" value="Alpha/beta_knot_MTases"/>
</dbReference>
<evidence type="ECO:0000313" key="5">
    <source>
        <dbReference type="Proteomes" id="UP001140206"/>
    </source>
</evidence>
<dbReference type="InterPro" id="IPR029026">
    <property type="entry name" value="tRNA_m1G_MTases_N"/>
</dbReference>
<feature type="domain" description="tRNA/rRNA methyltransferase SpoU type" evidence="3">
    <location>
        <begin position="197"/>
        <end position="345"/>
    </location>
</feature>
<keyword evidence="2" id="KW-0808">Transferase</keyword>
<keyword evidence="1 4" id="KW-0489">Methyltransferase</keyword>
<dbReference type="Gene3D" id="3.40.1280.10">
    <property type="match status" value="1"/>
</dbReference>
<dbReference type="GO" id="GO:0008173">
    <property type="term" value="F:RNA methyltransferase activity"/>
    <property type="evidence" value="ECO:0007669"/>
    <property type="project" value="InterPro"/>
</dbReference>
<dbReference type="InterPro" id="IPR001537">
    <property type="entry name" value="SpoU_MeTrfase"/>
</dbReference>
<organism evidence="4 5">
    <name type="scientific">Rhynchospora pubera</name>
    <dbReference type="NCBI Taxonomy" id="906938"/>
    <lineage>
        <taxon>Eukaryota</taxon>
        <taxon>Viridiplantae</taxon>
        <taxon>Streptophyta</taxon>
        <taxon>Embryophyta</taxon>
        <taxon>Tracheophyta</taxon>
        <taxon>Spermatophyta</taxon>
        <taxon>Magnoliopsida</taxon>
        <taxon>Liliopsida</taxon>
        <taxon>Poales</taxon>
        <taxon>Cyperaceae</taxon>
        <taxon>Cyperoideae</taxon>
        <taxon>Rhynchosporeae</taxon>
        <taxon>Rhynchospora</taxon>
    </lineage>
</organism>
<evidence type="ECO:0000256" key="1">
    <source>
        <dbReference type="ARBA" id="ARBA00022603"/>
    </source>
</evidence>
<dbReference type="SUPFAM" id="SSF55315">
    <property type="entry name" value="L30e-like"/>
    <property type="match status" value="1"/>
</dbReference>